<proteinExistence type="inferred from homology"/>
<gene>
    <name evidence="7" type="ORF">Q8A49_06100</name>
</gene>
<accession>A0ABU7KL95</accession>
<dbReference type="PROSITE" id="PS51898">
    <property type="entry name" value="TYR_RECOMBINASE"/>
    <property type="match status" value="1"/>
</dbReference>
<dbReference type="RefSeq" id="WP_330157310.1">
    <property type="nucleotide sequence ID" value="NZ_BAAAJA010000018.1"/>
</dbReference>
<dbReference type="InterPro" id="IPR013762">
    <property type="entry name" value="Integrase-like_cat_sf"/>
</dbReference>
<protein>
    <submittedName>
        <fullName evidence="7">Site-specific integrase</fullName>
    </submittedName>
</protein>
<dbReference type="PROSITE" id="PS51900">
    <property type="entry name" value="CB"/>
    <property type="match status" value="1"/>
</dbReference>
<feature type="domain" description="Core-binding (CB)" evidence="6">
    <location>
        <begin position="79"/>
        <end position="166"/>
    </location>
</feature>
<dbReference type="Gene3D" id="1.10.150.130">
    <property type="match status" value="1"/>
</dbReference>
<evidence type="ECO:0000259" key="6">
    <source>
        <dbReference type="PROSITE" id="PS51900"/>
    </source>
</evidence>
<evidence type="ECO:0000313" key="7">
    <source>
        <dbReference type="EMBL" id="MEE2050068.1"/>
    </source>
</evidence>
<evidence type="ECO:0000256" key="3">
    <source>
        <dbReference type="ARBA" id="ARBA00023172"/>
    </source>
</evidence>
<dbReference type="Proteomes" id="UP001348641">
    <property type="component" value="Unassembled WGS sequence"/>
</dbReference>
<dbReference type="CDD" id="cd01189">
    <property type="entry name" value="INT_ICEBs1_C_like"/>
    <property type="match status" value="1"/>
</dbReference>
<feature type="domain" description="Tyr recombinase" evidence="5">
    <location>
        <begin position="187"/>
        <end position="373"/>
    </location>
</feature>
<comment type="similarity">
    <text evidence="1">Belongs to the 'phage' integrase family.</text>
</comment>
<evidence type="ECO:0000313" key="8">
    <source>
        <dbReference type="Proteomes" id="UP001348641"/>
    </source>
</evidence>
<dbReference type="InterPro" id="IPR010998">
    <property type="entry name" value="Integrase_recombinase_N"/>
</dbReference>
<keyword evidence="2 4" id="KW-0238">DNA-binding</keyword>
<dbReference type="Gene3D" id="1.10.443.10">
    <property type="entry name" value="Intergrase catalytic core"/>
    <property type="match status" value="1"/>
</dbReference>
<dbReference type="SUPFAM" id="SSF56349">
    <property type="entry name" value="DNA breaking-rejoining enzymes"/>
    <property type="match status" value="1"/>
</dbReference>
<sequence>MTRVWIEDRANHADYRDRVETAKKAKRTPPGRWRVRWYDPSGKPKAKTFAKKTDADTCRSQVEHDLKGGEYQDPATARTRLVDVAEPWFAAKTDLEQGSRDIYRDHLDNYVLPRWGTVPVGAISFEDVAVWVGKLQSDPGRGGRPLAPATVRSIHLVLLSVLEWAVKTGKLRKNPARDVPLPKKPPRNHVYLSHVEVEQLACAAGEHGTLIRFLSYTGLRWSEASALTVGKIDLDARRAHVDRAYKDNKGTLTLGMPKTGEARSVPFPSFLSAELKPFVDGRDTGELVFTAKQGGPLWLRNWRPRAFRKAVDSAGLSGRSLTPHKLRHTAASLAIAAGADVYVVQKMLGHKKPSMTLDIYGHLWPDRLDEVANALDAKRAEHLT</sequence>
<dbReference type="Pfam" id="PF00589">
    <property type="entry name" value="Phage_integrase"/>
    <property type="match status" value="1"/>
</dbReference>
<comment type="caution">
    <text evidence="7">The sequence shown here is derived from an EMBL/GenBank/DDBJ whole genome shotgun (WGS) entry which is preliminary data.</text>
</comment>
<organism evidence="7 8">
    <name type="scientific">Nocardiopsis tropica</name>
    <dbReference type="NCBI Taxonomy" id="109330"/>
    <lineage>
        <taxon>Bacteria</taxon>
        <taxon>Bacillati</taxon>
        <taxon>Actinomycetota</taxon>
        <taxon>Actinomycetes</taxon>
        <taxon>Streptosporangiales</taxon>
        <taxon>Nocardiopsidaceae</taxon>
        <taxon>Nocardiopsis</taxon>
    </lineage>
</organism>
<evidence type="ECO:0000256" key="1">
    <source>
        <dbReference type="ARBA" id="ARBA00008857"/>
    </source>
</evidence>
<dbReference type="InterPro" id="IPR044068">
    <property type="entry name" value="CB"/>
</dbReference>
<evidence type="ECO:0000259" key="5">
    <source>
        <dbReference type="PROSITE" id="PS51898"/>
    </source>
</evidence>
<dbReference type="InterPro" id="IPR002104">
    <property type="entry name" value="Integrase_catalytic"/>
</dbReference>
<dbReference type="PANTHER" id="PTHR30349:SF64">
    <property type="entry name" value="PROPHAGE INTEGRASE INTD-RELATED"/>
    <property type="match status" value="1"/>
</dbReference>
<dbReference type="PANTHER" id="PTHR30349">
    <property type="entry name" value="PHAGE INTEGRASE-RELATED"/>
    <property type="match status" value="1"/>
</dbReference>
<keyword evidence="3" id="KW-0233">DNA recombination</keyword>
<dbReference type="EMBL" id="JAUUCC010000010">
    <property type="protein sequence ID" value="MEE2050068.1"/>
    <property type="molecule type" value="Genomic_DNA"/>
</dbReference>
<dbReference type="InterPro" id="IPR011010">
    <property type="entry name" value="DNA_brk_join_enz"/>
</dbReference>
<reference evidence="7 8" key="1">
    <citation type="submission" date="2023-07" db="EMBL/GenBank/DDBJ databases">
        <authorList>
            <person name="Girao M."/>
            <person name="Carvalho M.F."/>
        </authorList>
    </citation>
    <scope>NUCLEOTIDE SEQUENCE [LARGE SCALE GENOMIC DNA]</scope>
    <source>
        <strain evidence="7 8">66/93</strain>
    </source>
</reference>
<evidence type="ECO:0000256" key="4">
    <source>
        <dbReference type="PROSITE-ProRule" id="PRU01248"/>
    </source>
</evidence>
<name>A0ABU7KL95_9ACTN</name>
<dbReference type="InterPro" id="IPR050090">
    <property type="entry name" value="Tyrosine_recombinase_XerCD"/>
</dbReference>
<evidence type="ECO:0000256" key="2">
    <source>
        <dbReference type="ARBA" id="ARBA00023125"/>
    </source>
</evidence>